<comment type="similarity">
    <text evidence="6">Belongs to the ThrE exporter (TC 2.A.79) family.</text>
</comment>
<dbReference type="PANTHER" id="PTHR34390">
    <property type="entry name" value="UPF0442 PROTEIN YJJB-RELATED"/>
    <property type="match status" value="1"/>
</dbReference>
<feature type="transmembrane region" description="Helical" evidence="7">
    <location>
        <begin position="174"/>
        <end position="191"/>
    </location>
</feature>
<keyword evidence="4 7" id="KW-1133">Transmembrane helix</keyword>
<dbReference type="InterPro" id="IPR010619">
    <property type="entry name" value="ThrE-like_N"/>
</dbReference>
<evidence type="ECO:0000256" key="7">
    <source>
        <dbReference type="SAM" id="Phobius"/>
    </source>
</evidence>
<keyword evidence="10" id="KW-1185">Reference proteome</keyword>
<sequence length="258" mass="28511">MTEEITVLPLRIDLVIDACLLAGRIMIESGSEMYRVEDTITHIAHNAGVENSVVYTTPTGLFFGIKGETVSELRQVNQRTINLEKVQRVNTLSRQFAEKKIDLEQLHDALEKTDRDTPFFPFWLQVISAMVVSATLMILFSGVYDWNDLVITGIIGGAGYIANYYVNKWTRVKFLSEFVASLTVGLLAYAATRINLGQSMNNILIGAIMPLVPGVPLTNSIRDMFAGHLLTGTVRAIEAVLTACAIGTGIGLVFRFFF</sequence>
<evidence type="ECO:0000256" key="4">
    <source>
        <dbReference type="ARBA" id="ARBA00022989"/>
    </source>
</evidence>
<gene>
    <name evidence="9" type="ORF">ACFQ4L_02800</name>
</gene>
<dbReference type="InterPro" id="IPR050539">
    <property type="entry name" value="ThrE_Dicarb/AminoAcid_Exp"/>
</dbReference>
<feature type="transmembrane region" description="Helical" evidence="7">
    <location>
        <begin position="122"/>
        <end position="143"/>
    </location>
</feature>
<comment type="caution">
    <text evidence="9">The sequence shown here is derived from an EMBL/GenBank/DDBJ whole genome shotgun (WGS) entry which is preliminary data.</text>
</comment>
<keyword evidence="2" id="KW-1003">Cell membrane</keyword>
<evidence type="ECO:0000313" key="9">
    <source>
        <dbReference type="EMBL" id="MFD1465019.1"/>
    </source>
</evidence>
<evidence type="ECO:0000256" key="2">
    <source>
        <dbReference type="ARBA" id="ARBA00022475"/>
    </source>
</evidence>
<protein>
    <submittedName>
        <fullName evidence="9">Threonine/serine exporter family protein</fullName>
    </submittedName>
</protein>
<evidence type="ECO:0000256" key="1">
    <source>
        <dbReference type="ARBA" id="ARBA00004651"/>
    </source>
</evidence>
<evidence type="ECO:0000256" key="6">
    <source>
        <dbReference type="ARBA" id="ARBA00034125"/>
    </source>
</evidence>
<comment type="subcellular location">
    <subcellularLocation>
        <location evidence="1">Cell membrane</location>
        <topology evidence="1">Multi-pass membrane protein</topology>
    </subcellularLocation>
</comment>
<dbReference type="EMBL" id="JBHTOF010000022">
    <property type="protein sequence ID" value="MFD1465019.1"/>
    <property type="molecule type" value="Genomic_DNA"/>
</dbReference>
<feature type="transmembrane region" description="Helical" evidence="7">
    <location>
        <begin position="233"/>
        <end position="257"/>
    </location>
</feature>
<accession>A0ABW4DNC9</accession>
<evidence type="ECO:0000313" key="10">
    <source>
        <dbReference type="Proteomes" id="UP001597244"/>
    </source>
</evidence>
<dbReference type="RefSeq" id="WP_125576442.1">
    <property type="nucleotide sequence ID" value="NZ_JBHTOF010000022.1"/>
</dbReference>
<dbReference type="Proteomes" id="UP001597244">
    <property type="component" value="Unassembled WGS sequence"/>
</dbReference>
<evidence type="ECO:0000259" key="8">
    <source>
        <dbReference type="Pfam" id="PF06738"/>
    </source>
</evidence>
<proteinExistence type="inferred from homology"/>
<evidence type="ECO:0000256" key="3">
    <source>
        <dbReference type="ARBA" id="ARBA00022692"/>
    </source>
</evidence>
<keyword evidence="5 7" id="KW-0472">Membrane</keyword>
<dbReference type="Pfam" id="PF06738">
    <property type="entry name" value="ThrE"/>
    <property type="match status" value="1"/>
</dbReference>
<reference evidence="10" key="1">
    <citation type="journal article" date="2019" name="Int. J. Syst. Evol. Microbiol.">
        <title>The Global Catalogue of Microorganisms (GCM) 10K type strain sequencing project: providing services to taxonomists for standard genome sequencing and annotation.</title>
        <authorList>
            <consortium name="The Broad Institute Genomics Platform"/>
            <consortium name="The Broad Institute Genome Sequencing Center for Infectious Disease"/>
            <person name="Wu L."/>
            <person name="Ma J."/>
        </authorList>
    </citation>
    <scope>NUCLEOTIDE SEQUENCE [LARGE SCALE GENOMIC DNA]</scope>
    <source>
        <strain evidence="10">CCM 8951</strain>
    </source>
</reference>
<dbReference type="PANTHER" id="PTHR34390:SF2">
    <property type="entry name" value="SUCCINATE TRANSPORTER SUBUNIT YJJP-RELATED"/>
    <property type="match status" value="1"/>
</dbReference>
<feature type="transmembrane region" description="Helical" evidence="7">
    <location>
        <begin position="149"/>
        <end position="167"/>
    </location>
</feature>
<feature type="domain" description="Threonine/serine exporter-like N-terminal" evidence="8">
    <location>
        <begin position="18"/>
        <end position="256"/>
    </location>
</feature>
<name>A0ABW4DNC9_9LACO</name>
<evidence type="ECO:0000256" key="5">
    <source>
        <dbReference type="ARBA" id="ARBA00023136"/>
    </source>
</evidence>
<keyword evidence="3 7" id="KW-0812">Transmembrane</keyword>
<organism evidence="9 10">
    <name type="scientific">Lapidilactobacillus mulanensis</name>
    <dbReference type="NCBI Taxonomy" id="2485999"/>
    <lineage>
        <taxon>Bacteria</taxon>
        <taxon>Bacillati</taxon>
        <taxon>Bacillota</taxon>
        <taxon>Bacilli</taxon>
        <taxon>Lactobacillales</taxon>
        <taxon>Lactobacillaceae</taxon>
        <taxon>Lapidilactobacillus</taxon>
    </lineage>
</organism>